<name>A0A917V2Z3_9HYPH</name>
<gene>
    <name evidence="1" type="ORF">GCM10011322_11400</name>
</gene>
<dbReference type="Pfam" id="PF06299">
    <property type="entry name" value="DUF1045"/>
    <property type="match status" value="1"/>
</dbReference>
<accession>A0A917V2Z3</accession>
<reference evidence="1 2" key="1">
    <citation type="journal article" date="2014" name="Int. J. Syst. Evol. Microbiol.">
        <title>Complete genome sequence of Corynebacterium casei LMG S-19264T (=DSM 44701T), isolated from a smear-ripened cheese.</title>
        <authorList>
            <consortium name="US DOE Joint Genome Institute (JGI-PGF)"/>
            <person name="Walter F."/>
            <person name="Albersmeier A."/>
            <person name="Kalinowski J."/>
            <person name="Ruckert C."/>
        </authorList>
    </citation>
    <scope>NUCLEOTIDE SEQUENCE [LARGE SCALE GENOMIC DNA]</scope>
    <source>
        <strain evidence="1 2">CGMCC 1.9161</strain>
    </source>
</reference>
<proteinExistence type="predicted"/>
<evidence type="ECO:0000313" key="2">
    <source>
        <dbReference type="Proteomes" id="UP000600449"/>
    </source>
</evidence>
<comment type="caution">
    <text evidence="1">The sequence shown here is derived from an EMBL/GenBank/DDBJ whole genome shotgun (WGS) entry which is preliminary data.</text>
</comment>
<dbReference type="Proteomes" id="UP000600449">
    <property type="component" value="Unassembled WGS sequence"/>
</dbReference>
<dbReference type="InterPro" id="IPR009389">
    <property type="entry name" value="DUF1045"/>
</dbReference>
<organism evidence="1 2">
    <name type="scientific">Salinarimonas ramus</name>
    <dbReference type="NCBI Taxonomy" id="690164"/>
    <lineage>
        <taxon>Bacteria</taxon>
        <taxon>Pseudomonadati</taxon>
        <taxon>Pseudomonadota</taxon>
        <taxon>Alphaproteobacteria</taxon>
        <taxon>Hyphomicrobiales</taxon>
        <taxon>Salinarimonadaceae</taxon>
        <taxon>Salinarimonas</taxon>
    </lineage>
</organism>
<dbReference type="EMBL" id="BMMF01000003">
    <property type="protein sequence ID" value="GGK26679.1"/>
    <property type="molecule type" value="Genomic_DNA"/>
</dbReference>
<dbReference type="PIRSF" id="PIRSF033328">
    <property type="entry name" value="Phest_Mll4975"/>
    <property type="match status" value="1"/>
</dbReference>
<evidence type="ECO:0000313" key="1">
    <source>
        <dbReference type="EMBL" id="GGK26679.1"/>
    </source>
</evidence>
<dbReference type="RefSeq" id="WP_188910522.1">
    <property type="nucleotide sequence ID" value="NZ_BMMF01000003.1"/>
</dbReference>
<protein>
    <recommendedName>
        <fullName evidence="3">Phosphonate metabolism protein</fullName>
    </recommendedName>
</protein>
<dbReference type="AlphaFoldDB" id="A0A917V2Z3"/>
<evidence type="ECO:0008006" key="3">
    <source>
        <dbReference type="Google" id="ProtNLM"/>
    </source>
</evidence>
<sequence length="235" mass="26202">MSTRYALYVAPAAHSDLWRFGCAILGYDAETGAETPQLVPPSFAPDAFHALTEDPRRYGFHATMKAPFRLAEDASEDALISELRDFCAARTALRLPRLEVRAVGANDAGDAFVALIEPEPTLELLALERDLVIGFDHFRATLTEAEIARRRPERLSEGERENLMRWGYPGVLDHFRFHLTLTGRAPAADVARLEAELATLHAAHVPDDGLLVDQIGLFVQRPGERFVVRERVLFV</sequence>
<dbReference type="Gene3D" id="3.90.1140.10">
    <property type="entry name" value="Cyclic phosphodiesterase"/>
    <property type="match status" value="1"/>
</dbReference>
<keyword evidence="2" id="KW-1185">Reference proteome</keyword>